<sequence>MCLRKRVSWLAFLYVGLICQLAVSQHVASRATRAALILLASTSSPAVLAETDSNGAAEESTNEGAAASGSPSDTEEIPETCQDTEDEHPVERYNASGDRVITPSELAKHVGEGGASETNQIWLSILGKVYDVSTGEDFYGYGKGGYAYYAGRDASPCFSTGQNNDEGAAEALEEWEDKKLMGVWEWSTFYEDHETYKYLGVLAGSKYFDDEGNELPVRQDIVKRASEAKAIADKEREEKKKKRQAERLARKNKQ</sequence>
<dbReference type="GO" id="GO:0012505">
    <property type="term" value="C:endomembrane system"/>
    <property type="evidence" value="ECO:0007669"/>
    <property type="project" value="TreeGrafter"/>
</dbReference>
<comment type="caution">
    <text evidence="5">The sequence shown here is derived from an EMBL/GenBank/DDBJ whole genome shotgun (WGS) entry which is preliminary data.</text>
</comment>
<dbReference type="Gene3D" id="3.10.120.10">
    <property type="entry name" value="Cytochrome b5-like heme/steroid binding domain"/>
    <property type="match status" value="1"/>
</dbReference>
<evidence type="ECO:0000256" key="3">
    <source>
        <dbReference type="SAM" id="SignalP"/>
    </source>
</evidence>
<dbReference type="Proteomes" id="UP000266841">
    <property type="component" value="Unassembled WGS sequence"/>
</dbReference>
<dbReference type="SMART" id="SM01117">
    <property type="entry name" value="Cyt-b5"/>
    <property type="match status" value="1"/>
</dbReference>
<dbReference type="SUPFAM" id="SSF55856">
    <property type="entry name" value="Cytochrome b5-like heme/steroid binding domain"/>
    <property type="match status" value="1"/>
</dbReference>
<evidence type="ECO:0000256" key="1">
    <source>
        <dbReference type="ARBA" id="ARBA00038357"/>
    </source>
</evidence>
<dbReference type="InterPro" id="IPR001199">
    <property type="entry name" value="Cyt_B5-like_heme/steroid-bd"/>
</dbReference>
<evidence type="ECO:0000259" key="4">
    <source>
        <dbReference type="PROSITE" id="PS50255"/>
    </source>
</evidence>
<feature type="region of interest" description="Disordered" evidence="2">
    <location>
        <begin position="232"/>
        <end position="254"/>
    </location>
</feature>
<feature type="domain" description="Cytochrome b5 heme-binding" evidence="4">
    <location>
        <begin position="98"/>
        <end position="185"/>
    </location>
</feature>
<dbReference type="InterPro" id="IPR050577">
    <property type="entry name" value="MAPR/NEUFC/NENF-like"/>
</dbReference>
<feature type="region of interest" description="Disordered" evidence="2">
    <location>
        <begin position="49"/>
        <end position="97"/>
    </location>
</feature>
<feature type="signal peptide" evidence="3">
    <location>
        <begin position="1"/>
        <end position="24"/>
    </location>
</feature>
<reference evidence="5 6" key="1">
    <citation type="journal article" date="2012" name="Genome Biol.">
        <title>Genome and low-iron response of an oceanic diatom adapted to chronic iron limitation.</title>
        <authorList>
            <person name="Lommer M."/>
            <person name="Specht M."/>
            <person name="Roy A.S."/>
            <person name="Kraemer L."/>
            <person name="Andreson R."/>
            <person name="Gutowska M.A."/>
            <person name="Wolf J."/>
            <person name="Bergner S.V."/>
            <person name="Schilhabel M.B."/>
            <person name="Klostermeier U.C."/>
            <person name="Beiko R.G."/>
            <person name="Rosenstiel P."/>
            <person name="Hippler M."/>
            <person name="Laroche J."/>
        </authorList>
    </citation>
    <scope>NUCLEOTIDE SEQUENCE [LARGE SCALE GENOMIC DNA]</scope>
    <source>
        <strain evidence="5 6">CCMP1005</strain>
    </source>
</reference>
<dbReference type="PANTHER" id="PTHR10281:SF4">
    <property type="entry name" value="NEUFERRICIN"/>
    <property type="match status" value="1"/>
</dbReference>
<accession>K0RD27</accession>
<name>K0RD27_THAOC</name>
<dbReference type="PROSITE" id="PS50255">
    <property type="entry name" value="CYTOCHROME_B5_2"/>
    <property type="match status" value="1"/>
</dbReference>
<dbReference type="OrthoDB" id="547796at2759"/>
<evidence type="ECO:0000313" key="5">
    <source>
        <dbReference type="EMBL" id="EJK47001.1"/>
    </source>
</evidence>
<keyword evidence="3" id="KW-0732">Signal</keyword>
<keyword evidence="6" id="KW-1185">Reference proteome</keyword>
<evidence type="ECO:0000256" key="2">
    <source>
        <dbReference type="SAM" id="MobiDB-lite"/>
    </source>
</evidence>
<evidence type="ECO:0000313" key="6">
    <source>
        <dbReference type="Proteomes" id="UP000266841"/>
    </source>
</evidence>
<feature type="chain" id="PRO_5003836906" description="Cytochrome b5 heme-binding domain-containing protein" evidence="3">
    <location>
        <begin position="25"/>
        <end position="254"/>
    </location>
</feature>
<protein>
    <recommendedName>
        <fullName evidence="4">Cytochrome b5 heme-binding domain-containing protein</fullName>
    </recommendedName>
</protein>
<dbReference type="EMBL" id="AGNL01047422">
    <property type="protein sequence ID" value="EJK47001.1"/>
    <property type="molecule type" value="Genomic_DNA"/>
</dbReference>
<dbReference type="eggNOG" id="KOG1108">
    <property type="taxonomic scope" value="Eukaryota"/>
</dbReference>
<feature type="compositionally biased region" description="Acidic residues" evidence="2">
    <location>
        <begin position="73"/>
        <end position="88"/>
    </location>
</feature>
<dbReference type="GO" id="GO:0016020">
    <property type="term" value="C:membrane"/>
    <property type="evidence" value="ECO:0007669"/>
    <property type="project" value="TreeGrafter"/>
</dbReference>
<proteinExistence type="inferred from homology"/>
<organism evidence="5 6">
    <name type="scientific">Thalassiosira oceanica</name>
    <name type="common">Marine diatom</name>
    <dbReference type="NCBI Taxonomy" id="159749"/>
    <lineage>
        <taxon>Eukaryota</taxon>
        <taxon>Sar</taxon>
        <taxon>Stramenopiles</taxon>
        <taxon>Ochrophyta</taxon>
        <taxon>Bacillariophyta</taxon>
        <taxon>Coscinodiscophyceae</taxon>
        <taxon>Thalassiosirophycidae</taxon>
        <taxon>Thalassiosirales</taxon>
        <taxon>Thalassiosiraceae</taxon>
        <taxon>Thalassiosira</taxon>
    </lineage>
</organism>
<dbReference type="PANTHER" id="PTHR10281">
    <property type="entry name" value="MEMBRANE-ASSOCIATED PROGESTERONE RECEPTOR COMPONENT-RELATED"/>
    <property type="match status" value="1"/>
</dbReference>
<feature type="compositionally biased region" description="Basic and acidic residues" evidence="2">
    <location>
        <begin position="245"/>
        <end position="254"/>
    </location>
</feature>
<dbReference type="Pfam" id="PF00173">
    <property type="entry name" value="Cyt-b5"/>
    <property type="match status" value="1"/>
</dbReference>
<dbReference type="InterPro" id="IPR036400">
    <property type="entry name" value="Cyt_B5-like_heme/steroid_sf"/>
</dbReference>
<comment type="similarity">
    <text evidence="1">Belongs to the cytochrome b5 family. MAPR subfamily.</text>
</comment>
<gene>
    <name evidence="5" type="ORF">THAOC_34313</name>
</gene>
<dbReference type="AlphaFoldDB" id="K0RD27"/>